<dbReference type="SMART" id="SM00181">
    <property type="entry name" value="EGF"/>
    <property type="match status" value="3"/>
</dbReference>
<dbReference type="InterPro" id="IPR009017">
    <property type="entry name" value="GFP"/>
</dbReference>
<dbReference type="GO" id="GO:0005615">
    <property type="term" value="C:extracellular space"/>
    <property type="evidence" value="ECO:0007669"/>
    <property type="project" value="TreeGrafter"/>
</dbReference>
<dbReference type="SUPFAM" id="SSF57184">
    <property type="entry name" value="Growth factor receptor domain"/>
    <property type="match status" value="2"/>
</dbReference>
<proteinExistence type="predicted"/>
<feature type="disulfide bond" evidence="3">
    <location>
        <begin position="308"/>
        <end position="317"/>
    </location>
</feature>
<dbReference type="OMA" id="NSTRIEH"/>
<dbReference type="SUPFAM" id="SSF57196">
    <property type="entry name" value="EGF/Laminin"/>
    <property type="match status" value="2"/>
</dbReference>
<feature type="domain" description="EGF-like" evidence="4">
    <location>
        <begin position="283"/>
        <end position="318"/>
    </location>
</feature>
<evidence type="ECO:0000259" key="4">
    <source>
        <dbReference type="PROSITE" id="PS50026"/>
    </source>
</evidence>
<evidence type="ECO:0000256" key="3">
    <source>
        <dbReference type="PROSITE-ProRule" id="PRU00076"/>
    </source>
</evidence>
<dbReference type="InterPro" id="IPR000742">
    <property type="entry name" value="EGF"/>
</dbReference>
<organism evidence="5">
    <name type="scientific">Thelazia callipaeda</name>
    <name type="common">Oriental eyeworm</name>
    <name type="synonym">Parasitic nematode</name>
    <dbReference type="NCBI Taxonomy" id="103827"/>
    <lineage>
        <taxon>Eukaryota</taxon>
        <taxon>Metazoa</taxon>
        <taxon>Ecdysozoa</taxon>
        <taxon>Nematoda</taxon>
        <taxon>Chromadorea</taxon>
        <taxon>Rhabditida</taxon>
        <taxon>Spirurina</taxon>
        <taxon>Spiruromorpha</taxon>
        <taxon>Thelazioidea</taxon>
        <taxon>Thelaziidae</taxon>
        <taxon>Thelazia</taxon>
    </lineage>
</organism>
<dbReference type="PANTHER" id="PTHR24046:SF5">
    <property type="entry name" value="EGF-LIKE DOMAIN-CONTAINING PROTEIN"/>
    <property type="match status" value="1"/>
</dbReference>
<dbReference type="InterPro" id="IPR024731">
    <property type="entry name" value="NELL2-like_EGF"/>
</dbReference>
<name>A0A0N5DCE1_THECL</name>
<dbReference type="Gene3D" id="2.10.25.10">
    <property type="entry name" value="Laminin"/>
    <property type="match status" value="1"/>
</dbReference>
<dbReference type="Pfam" id="PF12947">
    <property type="entry name" value="EGF_3"/>
    <property type="match status" value="1"/>
</dbReference>
<sequence length="321" mass="35340">LTNYYLLADFKLNINNFILSYTVLCEPGYYHNSVSKRCELCPRGHYQFRSGRPRCQKCPDGYTTIKSGSHHSVDCIVECKAGYFLNELTSRCESCGYLAYQPNPGSTTCLPCPKNTVTTVINATSIDQCIGNCPAGEEHSRDGSCVPCPRGFFKEINDVLCRPCDPAFITESIGSTSEKSCVLPSCEQGHYLNPYIKQCVNCSYGYYQDEIGANSCKPCPAGTTTRIAGATSIETCVSTNQCANGEHKCHWLAACIDLPDQENSPSYSCRCQPGFVGNGFICTDICLNLCYNNAKCLKTARGEPRCICQPGYRGLRCEIKK</sequence>
<dbReference type="Pfam" id="PF07699">
    <property type="entry name" value="Ephrin_rec_like"/>
    <property type="match status" value="4"/>
</dbReference>
<protein>
    <submittedName>
        <fullName evidence="5">EGF-like domain-containing protein</fullName>
    </submittedName>
</protein>
<keyword evidence="2 3" id="KW-1015">Disulfide bond</keyword>
<dbReference type="InterPro" id="IPR011641">
    <property type="entry name" value="Tyr-kin_ephrin_A/B_rcpt-like"/>
</dbReference>
<dbReference type="InterPro" id="IPR009030">
    <property type="entry name" value="Growth_fac_rcpt_cys_sf"/>
</dbReference>
<dbReference type="AlphaFoldDB" id="A0A0N5DCE1"/>
<dbReference type="PANTHER" id="PTHR24046">
    <property type="entry name" value="SIGNAL PEPTIDE, CUB AND EGF-LIKE DOMAIN-CONTAINING"/>
    <property type="match status" value="1"/>
</dbReference>
<feature type="domain" description="EGF-like" evidence="4">
    <location>
        <begin position="238"/>
        <end position="281"/>
    </location>
</feature>
<comment type="caution">
    <text evidence="3">Lacks conserved residue(s) required for the propagation of feature annotation.</text>
</comment>
<dbReference type="PROSITE" id="PS01186">
    <property type="entry name" value="EGF_2"/>
    <property type="match status" value="1"/>
</dbReference>
<dbReference type="GO" id="GO:0009986">
    <property type="term" value="C:cell surface"/>
    <property type="evidence" value="ECO:0007669"/>
    <property type="project" value="TreeGrafter"/>
</dbReference>
<evidence type="ECO:0000256" key="1">
    <source>
        <dbReference type="ARBA" id="ARBA00022536"/>
    </source>
</evidence>
<reference evidence="5" key="1">
    <citation type="submission" date="2017-02" db="UniProtKB">
        <authorList>
            <consortium name="WormBaseParasite"/>
        </authorList>
    </citation>
    <scope>IDENTIFICATION</scope>
</reference>
<feature type="disulfide bond" evidence="3">
    <location>
        <begin position="286"/>
        <end position="296"/>
    </location>
</feature>
<dbReference type="Gene3D" id="2.10.50.10">
    <property type="entry name" value="Tumor Necrosis Factor Receptor, subunit A, domain 2"/>
    <property type="match status" value="4"/>
</dbReference>
<dbReference type="SMART" id="SM01411">
    <property type="entry name" value="Ephrin_rec_like"/>
    <property type="match status" value="4"/>
</dbReference>
<accession>A0A0N5DCE1</accession>
<dbReference type="GO" id="GO:0007165">
    <property type="term" value="P:signal transduction"/>
    <property type="evidence" value="ECO:0007669"/>
    <property type="project" value="TreeGrafter"/>
</dbReference>
<evidence type="ECO:0000313" key="5">
    <source>
        <dbReference type="WBParaSite" id="TCLT_0001086301-mRNA-1"/>
    </source>
</evidence>
<dbReference type="PROSITE" id="PS00022">
    <property type="entry name" value="EGF_1"/>
    <property type="match status" value="1"/>
</dbReference>
<dbReference type="Gene3D" id="2.40.155.10">
    <property type="entry name" value="Green fluorescent protein"/>
    <property type="match status" value="1"/>
</dbReference>
<dbReference type="PROSITE" id="PS50026">
    <property type="entry name" value="EGF_3"/>
    <property type="match status" value="2"/>
</dbReference>
<dbReference type="WBParaSite" id="TCLT_0001086301-mRNA-1">
    <property type="protein sequence ID" value="TCLT_0001086301-mRNA-1"/>
    <property type="gene ID" value="TCLT_0001086301"/>
</dbReference>
<keyword evidence="1 3" id="KW-0245">EGF-like domain</keyword>
<evidence type="ECO:0000256" key="2">
    <source>
        <dbReference type="ARBA" id="ARBA00023157"/>
    </source>
</evidence>
<dbReference type="InterPro" id="IPR052071">
    <property type="entry name" value="SCUB_EGF-like_domain"/>
</dbReference>